<dbReference type="Proteomes" id="UP000076580">
    <property type="component" value="Chromosome 01"/>
</dbReference>
<dbReference type="Gene3D" id="1.20.5.170">
    <property type="match status" value="1"/>
</dbReference>
<feature type="compositionally biased region" description="Basic and acidic residues" evidence="6">
    <location>
        <begin position="183"/>
        <end position="198"/>
    </location>
</feature>
<dbReference type="CDD" id="cd14687">
    <property type="entry name" value="bZIP_ATF2"/>
    <property type="match status" value="1"/>
</dbReference>
<dbReference type="PROSITE" id="PS50217">
    <property type="entry name" value="BZIP"/>
    <property type="match status" value="1"/>
</dbReference>
<dbReference type="GeneID" id="63714650"/>
<comment type="caution">
    <text evidence="8">The sequence shown here is derived from an EMBL/GenBank/DDBJ whole genome shotgun (WGS) entry which is preliminary data.</text>
</comment>
<evidence type="ECO:0000256" key="2">
    <source>
        <dbReference type="ARBA" id="ARBA00023015"/>
    </source>
</evidence>
<evidence type="ECO:0000256" key="3">
    <source>
        <dbReference type="ARBA" id="ARBA00023163"/>
    </source>
</evidence>
<evidence type="ECO:0000256" key="6">
    <source>
        <dbReference type="SAM" id="MobiDB-lite"/>
    </source>
</evidence>
<evidence type="ECO:0000256" key="1">
    <source>
        <dbReference type="ARBA" id="ARBA00004123"/>
    </source>
</evidence>
<gene>
    <name evidence="8" type="ORF">DCS_02007</name>
</gene>
<feature type="compositionally biased region" description="Low complexity" evidence="6">
    <location>
        <begin position="84"/>
        <end position="95"/>
    </location>
</feature>
<keyword evidence="3" id="KW-0804">Transcription</keyword>
<comment type="subcellular location">
    <subcellularLocation>
        <location evidence="1">Nucleus</location>
    </subcellularLocation>
</comment>
<feature type="compositionally biased region" description="Basic and acidic residues" evidence="6">
    <location>
        <begin position="71"/>
        <end position="81"/>
    </location>
</feature>
<feature type="compositionally biased region" description="Polar residues" evidence="6">
    <location>
        <begin position="296"/>
        <end position="320"/>
    </location>
</feature>
<evidence type="ECO:0000259" key="7">
    <source>
        <dbReference type="PROSITE" id="PS50217"/>
    </source>
</evidence>
<feature type="domain" description="BZIP" evidence="7">
    <location>
        <begin position="187"/>
        <end position="250"/>
    </location>
</feature>
<keyword evidence="2" id="KW-0805">Transcription regulation</keyword>
<dbReference type="InterPro" id="IPR004827">
    <property type="entry name" value="bZIP"/>
</dbReference>
<dbReference type="EMBL" id="LAYC01000001">
    <property type="protein sequence ID" value="KYK60869.1"/>
    <property type="molecule type" value="Genomic_DNA"/>
</dbReference>
<dbReference type="AlphaFoldDB" id="A0A151GUT4"/>
<keyword evidence="9" id="KW-1185">Reference proteome</keyword>
<reference evidence="8 9" key="1">
    <citation type="journal article" date="2016" name="Sci. Rep.">
        <title>Insights into Adaptations to a Near-Obligate Nematode Endoparasitic Lifestyle from the Finished Genome of Drechmeria coniospora.</title>
        <authorList>
            <person name="Zhang L."/>
            <person name="Zhou Z."/>
            <person name="Guo Q."/>
            <person name="Fokkens L."/>
            <person name="Miskei M."/>
            <person name="Pocsi I."/>
            <person name="Zhang W."/>
            <person name="Chen M."/>
            <person name="Wang L."/>
            <person name="Sun Y."/>
            <person name="Donzelli B.G."/>
            <person name="Gibson D.M."/>
            <person name="Nelson D.R."/>
            <person name="Luo J.G."/>
            <person name="Rep M."/>
            <person name="Liu H."/>
            <person name="Yang S."/>
            <person name="Wang J."/>
            <person name="Krasnoff S.B."/>
            <person name="Xu Y."/>
            <person name="Molnar I."/>
            <person name="Lin M."/>
        </authorList>
    </citation>
    <scope>NUCLEOTIDE SEQUENCE [LARGE SCALE GENOMIC DNA]</scope>
    <source>
        <strain evidence="8 9">ARSEF 6962</strain>
    </source>
</reference>
<dbReference type="PANTHER" id="PTHR19304">
    <property type="entry name" value="CYCLIC-AMP RESPONSE ELEMENT BINDING PROTEIN"/>
    <property type="match status" value="1"/>
</dbReference>
<keyword evidence="4" id="KW-0539">Nucleus</keyword>
<dbReference type="InterPro" id="IPR046347">
    <property type="entry name" value="bZIP_sf"/>
</dbReference>
<dbReference type="GO" id="GO:0003700">
    <property type="term" value="F:DNA-binding transcription factor activity"/>
    <property type="evidence" value="ECO:0007669"/>
    <property type="project" value="InterPro"/>
</dbReference>
<proteinExistence type="predicted"/>
<dbReference type="Pfam" id="PF00170">
    <property type="entry name" value="bZIP_1"/>
    <property type="match status" value="1"/>
</dbReference>
<dbReference type="InParanoid" id="A0A151GUT4"/>
<evidence type="ECO:0000256" key="5">
    <source>
        <dbReference type="SAM" id="Coils"/>
    </source>
</evidence>
<evidence type="ECO:0000256" key="4">
    <source>
        <dbReference type="ARBA" id="ARBA00023242"/>
    </source>
</evidence>
<dbReference type="SMART" id="SM00338">
    <property type="entry name" value="BRLZ"/>
    <property type="match status" value="1"/>
</dbReference>
<organism evidence="8 9">
    <name type="scientific">Drechmeria coniospora</name>
    <name type="common">Nematophagous fungus</name>
    <name type="synonym">Meria coniospora</name>
    <dbReference type="NCBI Taxonomy" id="98403"/>
    <lineage>
        <taxon>Eukaryota</taxon>
        <taxon>Fungi</taxon>
        <taxon>Dikarya</taxon>
        <taxon>Ascomycota</taxon>
        <taxon>Pezizomycotina</taxon>
        <taxon>Sordariomycetes</taxon>
        <taxon>Hypocreomycetidae</taxon>
        <taxon>Hypocreales</taxon>
        <taxon>Ophiocordycipitaceae</taxon>
        <taxon>Drechmeria</taxon>
    </lineage>
</organism>
<feature type="compositionally biased region" description="Low complexity" evidence="6">
    <location>
        <begin position="161"/>
        <end position="177"/>
    </location>
</feature>
<feature type="region of interest" description="Disordered" evidence="6">
    <location>
        <begin position="59"/>
        <end position="206"/>
    </location>
</feature>
<feature type="region of interest" description="Disordered" evidence="6">
    <location>
        <begin position="273"/>
        <end position="328"/>
    </location>
</feature>
<dbReference type="RefSeq" id="XP_040660221.1">
    <property type="nucleotide sequence ID" value="XM_040799338.1"/>
</dbReference>
<accession>A0A151GUT4</accession>
<protein>
    <recommendedName>
        <fullName evidence="7">BZIP domain-containing protein</fullName>
    </recommendedName>
</protein>
<dbReference type="STRING" id="98403.A0A151GUT4"/>
<dbReference type="GO" id="GO:0005634">
    <property type="term" value="C:nucleus"/>
    <property type="evidence" value="ECO:0007669"/>
    <property type="project" value="UniProtKB-SubCell"/>
</dbReference>
<feature type="coiled-coil region" evidence="5">
    <location>
        <begin position="212"/>
        <end position="239"/>
    </location>
</feature>
<sequence>MTATSIPTPDDVPAYMAQMTDNSDVLVDPRMAMSFYGVKTEKDVAADSPSQFMMTPRMFADGDDNDNFVVDLDRPSREPSYHHAASTPRAAAESALDAVELAPLIISPPSSNTPPDSPRTKAPPSSAQPGAKRCSTTKRQPTASRTKRKRSRAQPSTPSTSPAKKGSPCAAAAAAGRKTAKKATKEDARRHHSLERNRVAASKCREKKKQWVHELESKKAELEALHASLLVECTNLLEESTQIKNLLMDHAACHDPNIDMWLDNEATRFVHRPSDLASLPPPQPQPPQGSARRHSSIGSLMSIQSQNGRADSVEQPSSTVRTEDATMPFPVLSPVLKKEPINYDYMPDELFRDD</sequence>
<dbReference type="SUPFAM" id="SSF57959">
    <property type="entry name" value="Leucine zipper domain"/>
    <property type="match status" value="1"/>
</dbReference>
<evidence type="ECO:0000313" key="9">
    <source>
        <dbReference type="Proteomes" id="UP000076580"/>
    </source>
</evidence>
<dbReference type="InterPro" id="IPR051027">
    <property type="entry name" value="bZIP_transcription_factors"/>
</dbReference>
<name>A0A151GUT4_DRECN</name>
<evidence type="ECO:0000313" key="8">
    <source>
        <dbReference type="EMBL" id="KYK60869.1"/>
    </source>
</evidence>
<keyword evidence="5" id="KW-0175">Coiled coil</keyword>